<reference evidence="1" key="1">
    <citation type="submission" date="2020-03" db="EMBL/GenBank/DDBJ databases">
        <title>A transcriptome and proteome of the tick Rhipicephalus microplus shaped by the genetic composition of its hosts and developmental stage.</title>
        <authorList>
            <person name="Garcia G.R."/>
            <person name="Ribeiro J.M.C."/>
            <person name="Maruyama S.R."/>
            <person name="Gardinasse L.G."/>
            <person name="Nelson K."/>
            <person name="Ferreira B.R."/>
            <person name="Andrade T.G."/>
            <person name="Santos I.K.F.M."/>
        </authorList>
    </citation>
    <scope>NUCLEOTIDE SEQUENCE</scope>
    <source>
        <strain evidence="1">NSGR</strain>
        <tissue evidence="1">Salivary glands</tissue>
    </source>
</reference>
<dbReference type="EMBL" id="GIKN01002253">
    <property type="protein sequence ID" value="NIE44526.1"/>
    <property type="molecule type" value="Transcribed_RNA"/>
</dbReference>
<accession>A0A6G5A2U8</accession>
<sequence length="168" mass="19818">MRKRDQLIPIYYFFLKTDYSGSIVRKSSLGNTVKELFRYAAVISSVHDRVFKGRVYWYTSQNELLQARWVSFSFFSIVVVFTSVAHQGLAHSIKKKSCDTYFISYINMRANNLVRLLDMYCMCQTSFFLWVCLAHEVFHCLSRRLFSSLFLDVTIFNSFSLPRHRSPL</sequence>
<evidence type="ECO:0000313" key="1">
    <source>
        <dbReference type="EMBL" id="NIE44526.1"/>
    </source>
</evidence>
<name>A0A6G5A2U8_RHIMP</name>
<proteinExistence type="predicted"/>
<protein>
    <submittedName>
        <fullName evidence="1">Uncharacterized protein</fullName>
    </submittedName>
</protein>
<dbReference type="AlphaFoldDB" id="A0A6G5A2U8"/>
<organism evidence="1">
    <name type="scientific">Rhipicephalus microplus</name>
    <name type="common">Cattle tick</name>
    <name type="synonym">Boophilus microplus</name>
    <dbReference type="NCBI Taxonomy" id="6941"/>
    <lineage>
        <taxon>Eukaryota</taxon>
        <taxon>Metazoa</taxon>
        <taxon>Ecdysozoa</taxon>
        <taxon>Arthropoda</taxon>
        <taxon>Chelicerata</taxon>
        <taxon>Arachnida</taxon>
        <taxon>Acari</taxon>
        <taxon>Parasitiformes</taxon>
        <taxon>Ixodida</taxon>
        <taxon>Ixodoidea</taxon>
        <taxon>Ixodidae</taxon>
        <taxon>Rhipicephalinae</taxon>
        <taxon>Rhipicephalus</taxon>
        <taxon>Boophilus</taxon>
    </lineage>
</organism>